<organism evidence="2 3">
    <name type="scientific">Modestobacter marinus</name>
    <dbReference type="NCBI Taxonomy" id="477641"/>
    <lineage>
        <taxon>Bacteria</taxon>
        <taxon>Bacillati</taxon>
        <taxon>Actinomycetota</taxon>
        <taxon>Actinomycetes</taxon>
        <taxon>Geodermatophilales</taxon>
        <taxon>Geodermatophilaceae</taxon>
        <taxon>Modestobacter</taxon>
    </lineage>
</organism>
<sequence length="82" mass="8513">MTIIVIRWVTKKAGTLIAGWCGGGTVTQGSSVRRVLRVRPSWRTPAARCPAPPPPHYGGPVHGGTGRTIGSSRSPRGNPGAS</sequence>
<dbReference type="EMBL" id="BMMI01000004">
    <property type="protein sequence ID" value="GGL67205.1"/>
    <property type="molecule type" value="Genomic_DNA"/>
</dbReference>
<reference evidence="3" key="1">
    <citation type="journal article" date="2019" name="Int. J. Syst. Evol. Microbiol.">
        <title>The Global Catalogue of Microorganisms (GCM) 10K type strain sequencing project: providing services to taxonomists for standard genome sequencing and annotation.</title>
        <authorList>
            <consortium name="The Broad Institute Genomics Platform"/>
            <consortium name="The Broad Institute Genome Sequencing Center for Infectious Disease"/>
            <person name="Wu L."/>
            <person name="Ma J."/>
        </authorList>
    </citation>
    <scope>NUCLEOTIDE SEQUENCE [LARGE SCALE GENOMIC DNA]</scope>
    <source>
        <strain evidence="3">CGMCC 4.5581</strain>
    </source>
</reference>
<comment type="caution">
    <text evidence="2">The sequence shown here is derived from an EMBL/GenBank/DDBJ whole genome shotgun (WGS) entry which is preliminary data.</text>
</comment>
<feature type="compositionally biased region" description="Low complexity" evidence="1">
    <location>
        <begin position="68"/>
        <end position="82"/>
    </location>
</feature>
<keyword evidence="3" id="KW-1185">Reference proteome</keyword>
<gene>
    <name evidence="2" type="ORF">GCM10011589_24400</name>
</gene>
<feature type="region of interest" description="Disordered" evidence="1">
    <location>
        <begin position="44"/>
        <end position="82"/>
    </location>
</feature>
<protein>
    <submittedName>
        <fullName evidence="2">Uncharacterized protein</fullName>
    </submittedName>
</protein>
<evidence type="ECO:0000256" key="1">
    <source>
        <dbReference type="SAM" id="MobiDB-lite"/>
    </source>
</evidence>
<evidence type="ECO:0000313" key="3">
    <source>
        <dbReference type="Proteomes" id="UP000648663"/>
    </source>
</evidence>
<accession>A0ABQ2FZE1</accession>
<name>A0ABQ2FZE1_9ACTN</name>
<evidence type="ECO:0000313" key="2">
    <source>
        <dbReference type="EMBL" id="GGL67205.1"/>
    </source>
</evidence>
<dbReference type="Proteomes" id="UP000648663">
    <property type="component" value="Unassembled WGS sequence"/>
</dbReference>
<proteinExistence type="predicted"/>